<dbReference type="AlphaFoldDB" id="A0AAU9CT41"/>
<evidence type="ECO:0000256" key="1">
    <source>
        <dbReference type="SAM" id="MobiDB-lite"/>
    </source>
</evidence>
<gene>
    <name evidence="3" type="ORF">FUAX_36040</name>
</gene>
<dbReference type="Gene3D" id="1.20.120.1490">
    <property type="match status" value="1"/>
</dbReference>
<protein>
    <recommendedName>
        <fullName evidence="5">Periplasmic heavy metal sensor</fullName>
    </recommendedName>
</protein>
<dbReference type="Proteomes" id="UP001348817">
    <property type="component" value="Chromosome"/>
</dbReference>
<proteinExistence type="predicted"/>
<accession>A0AAU9CT41</accession>
<dbReference type="RefSeq" id="WP_338392685.1">
    <property type="nucleotide sequence ID" value="NZ_AP025314.1"/>
</dbReference>
<evidence type="ECO:0000313" key="3">
    <source>
        <dbReference type="EMBL" id="BDD11172.1"/>
    </source>
</evidence>
<evidence type="ECO:0000256" key="2">
    <source>
        <dbReference type="SAM" id="SignalP"/>
    </source>
</evidence>
<feature type="signal peptide" evidence="2">
    <location>
        <begin position="1"/>
        <end position="21"/>
    </location>
</feature>
<organism evidence="3 4">
    <name type="scientific">Fulvitalea axinellae</name>
    <dbReference type="NCBI Taxonomy" id="1182444"/>
    <lineage>
        <taxon>Bacteria</taxon>
        <taxon>Pseudomonadati</taxon>
        <taxon>Bacteroidota</taxon>
        <taxon>Cytophagia</taxon>
        <taxon>Cytophagales</taxon>
        <taxon>Persicobacteraceae</taxon>
        <taxon>Fulvitalea</taxon>
    </lineage>
</organism>
<feature type="compositionally biased region" description="Basic residues" evidence="1">
    <location>
        <begin position="155"/>
        <end position="180"/>
    </location>
</feature>
<evidence type="ECO:0008006" key="5">
    <source>
        <dbReference type="Google" id="ProtNLM"/>
    </source>
</evidence>
<dbReference type="GO" id="GO:0042597">
    <property type="term" value="C:periplasmic space"/>
    <property type="evidence" value="ECO:0007669"/>
    <property type="project" value="InterPro"/>
</dbReference>
<dbReference type="KEGG" id="fax:FUAX_36040"/>
<feature type="chain" id="PRO_5043840738" description="Periplasmic heavy metal sensor" evidence="2">
    <location>
        <begin position="22"/>
        <end position="180"/>
    </location>
</feature>
<dbReference type="InterPro" id="IPR012899">
    <property type="entry name" value="LTXXQ"/>
</dbReference>
<reference evidence="3 4" key="1">
    <citation type="submission" date="2021-12" db="EMBL/GenBank/DDBJ databases">
        <title>Genome sequencing of bacteria with rrn-lacking chromosome and rrn-plasmid.</title>
        <authorList>
            <person name="Anda M."/>
            <person name="Iwasaki W."/>
        </authorList>
    </citation>
    <scope>NUCLEOTIDE SEQUENCE [LARGE SCALE GENOMIC DNA]</scope>
    <source>
        <strain evidence="3 4">DSM 100852</strain>
    </source>
</reference>
<dbReference type="EMBL" id="AP025314">
    <property type="protein sequence ID" value="BDD11172.1"/>
    <property type="molecule type" value="Genomic_DNA"/>
</dbReference>
<keyword evidence="4" id="KW-1185">Reference proteome</keyword>
<feature type="region of interest" description="Disordered" evidence="1">
    <location>
        <begin position="148"/>
        <end position="180"/>
    </location>
</feature>
<dbReference type="Pfam" id="PF07813">
    <property type="entry name" value="LTXXQ"/>
    <property type="match status" value="1"/>
</dbReference>
<sequence>MKRTFAFILSALLSVPFFANAQEMPAPLDNEDVPAELIANRPEAGTKGKKDFRRKGRDKFQSLELTDAQKEKLKQIKLDAMKESQPLRNKQRVLKAELESLQEAAKPNLRSINKKIDELSANMAAMMKVRAASRQAIRSELTEEQRLKFDAMAGRAKHKMAGKKGRGHNKGRGHGGSHKR</sequence>
<evidence type="ECO:0000313" key="4">
    <source>
        <dbReference type="Proteomes" id="UP001348817"/>
    </source>
</evidence>
<name>A0AAU9CT41_9BACT</name>
<keyword evidence="2" id="KW-0732">Signal</keyword>